<accession>A0ABY3PGM6</accession>
<sequence>MTLDILNVFDAWFPIVLHLLHTYFPAGSTLKLTLDRTTWGSLGQRPWWHYNVLTVVLIWNRHALPLNWTLLDHTGNSDLEDQKLLLLPIFSLLSGYHIVVLGDREFCSVKLANWLRSQKASFCLRLKISAYIQQQGQDFRSLKSLGLKPGMSLFLAGVRVTKKRANQGFSPFNVTCYWAEKVRNMRPGEGG</sequence>
<dbReference type="Proteomes" id="UP001054846">
    <property type="component" value="Chromosome"/>
</dbReference>
<dbReference type="Pfam" id="PF01609">
    <property type="entry name" value="DDE_Tnp_1"/>
    <property type="match status" value="1"/>
</dbReference>
<dbReference type="InterPro" id="IPR012337">
    <property type="entry name" value="RNaseH-like_sf"/>
</dbReference>
<dbReference type="InterPro" id="IPR002559">
    <property type="entry name" value="Transposase_11"/>
</dbReference>
<evidence type="ECO:0000313" key="3">
    <source>
        <dbReference type="Proteomes" id="UP001054846"/>
    </source>
</evidence>
<gene>
    <name evidence="2" type="ORF">ISF26_13245</name>
</gene>
<reference evidence="2 3" key="1">
    <citation type="journal article" date="2021" name="Genome Biol. Evol.">
        <title>Complete Genome Sequencing of a Novel Gloeobacter Species from a Waterfall Cave in Mexico.</title>
        <authorList>
            <person name="Saw J.H."/>
            <person name="Cardona T."/>
            <person name="Montejano G."/>
        </authorList>
    </citation>
    <scope>NUCLEOTIDE SEQUENCE [LARGE SCALE GENOMIC DNA]</scope>
    <source>
        <strain evidence="2">MG652769</strain>
    </source>
</reference>
<organism evidence="2 3">
    <name type="scientific">Gloeobacter morelensis MG652769</name>
    <dbReference type="NCBI Taxonomy" id="2781736"/>
    <lineage>
        <taxon>Bacteria</taxon>
        <taxon>Bacillati</taxon>
        <taxon>Cyanobacteriota</taxon>
        <taxon>Cyanophyceae</taxon>
        <taxon>Gloeobacterales</taxon>
        <taxon>Gloeobacteraceae</taxon>
        <taxon>Gloeobacter</taxon>
        <taxon>Gloeobacter morelensis</taxon>
    </lineage>
</organism>
<name>A0ABY3PGM6_9CYAN</name>
<dbReference type="EMBL" id="CP063845">
    <property type="protein sequence ID" value="UFP92795.1"/>
    <property type="molecule type" value="Genomic_DNA"/>
</dbReference>
<evidence type="ECO:0000259" key="1">
    <source>
        <dbReference type="Pfam" id="PF01609"/>
    </source>
</evidence>
<dbReference type="RefSeq" id="WP_230839790.1">
    <property type="nucleotide sequence ID" value="NZ_CP063845.1"/>
</dbReference>
<feature type="domain" description="Transposase IS4-like" evidence="1">
    <location>
        <begin position="57"/>
        <end position="165"/>
    </location>
</feature>
<keyword evidence="3" id="KW-1185">Reference proteome</keyword>
<proteinExistence type="predicted"/>
<protein>
    <recommendedName>
        <fullName evidence="1">Transposase IS4-like domain-containing protein</fullName>
    </recommendedName>
</protein>
<evidence type="ECO:0000313" key="2">
    <source>
        <dbReference type="EMBL" id="UFP92795.1"/>
    </source>
</evidence>
<dbReference type="SUPFAM" id="SSF53098">
    <property type="entry name" value="Ribonuclease H-like"/>
    <property type="match status" value="1"/>
</dbReference>